<evidence type="ECO:0000313" key="1">
    <source>
        <dbReference type="EMBL" id="JAH05685.1"/>
    </source>
</evidence>
<reference evidence="1" key="2">
    <citation type="journal article" date="2015" name="Fish Shellfish Immunol.">
        <title>Early steps in the European eel (Anguilla anguilla)-Vibrio vulnificus interaction in the gills: Role of the RtxA13 toxin.</title>
        <authorList>
            <person name="Callol A."/>
            <person name="Pajuelo D."/>
            <person name="Ebbesson L."/>
            <person name="Teles M."/>
            <person name="MacKenzie S."/>
            <person name="Amaro C."/>
        </authorList>
    </citation>
    <scope>NUCLEOTIDE SEQUENCE</scope>
</reference>
<sequence length="37" mass="4377">MHLVHGNTLIVILSILTSQVPQNYHHKLFINYLYRSL</sequence>
<proteinExistence type="predicted"/>
<name>A0A0E9PNL5_ANGAN</name>
<organism evidence="1">
    <name type="scientific">Anguilla anguilla</name>
    <name type="common">European freshwater eel</name>
    <name type="synonym">Muraena anguilla</name>
    <dbReference type="NCBI Taxonomy" id="7936"/>
    <lineage>
        <taxon>Eukaryota</taxon>
        <taxon>Metazoa</taxon>
        <taxon>Chordata</taxon>
        <taxon>Craniata</taxon>
        <taxon>Vertebrata</taxon>
        <taxon>Euteleostomi</taxon>
        <taxon>Actinopterygii</taxon>
        <taxon>Neopterygii</taxon>
        <taxon>Teleostei</taxon>
        <taxon>Anguilliformes</taxon>
        <taxon>Anguillidae</taxon>
        <taxon>Anguilla</taxon>
    </lineage>
</organism>
<protein>
    <submittedName>
        <fullName evidence="1">Uncharacterized protein</fullName>
    </submittedName>
</protein>
<accession>A0A0E9PNL5</accession>
<dbReference type="AlphaFoldDB" id="A0A0E9PNL5"/>
<reference evidence="1" key="1">
    <citation type="submission" date="2014-11" db="EMBL/GenBank/DDBJ databases">
        <authorList>
            <person name="Amaro Gonzalez C."/>
        </authorList>
    </citation>
    <scope>NUCLEOTIDE SEQUENCE</scope>
</reference>
<dbReference type="EMBL" id="GBXM01102892">
    <property type="protein sequence ID" value="JAH05685.1"/>
    <property type="molecule type" value="Transcribed_RNA"/>
</dbReference>